<organism evidence="2 3">
    <name type="scientific">Polyplosphaeria fusca</name>
    <dbReference type="NCBI Taxonomy" id="682080"/>
    <lineage>
        <taxon>Eukaryota</taxon>
        <taxon>Fungi</taxon>
        <taxon>Dikarya</taxon>
        <taxon>Ascomycota</taxon>
        <taxon>Pezizomycotina</taxon>
        <taxon>Dothideomycetes</taxon>
        <taxon>Pleosporomycetidae</taxon>
        <taxon>Pleosporales</taxon>
        <taxon>Tetraplosphaeriaceae</taxon>
        <taxon>Polyplosphaeria</taxon>
    </lineage>
</organism>
<dbReference type="Proteomes" id="UP000799444">
    <property type="component" value="Unassembled WGS sequence"/>
</dbReference>
<dbReference type="EMBL" id="ML996103">
    <property type="protein sequence ID" value="KAF2739706.1"/>
    <property type="molecule type" value="Genomic_DNA"/>
</dbReference>
<proteinExistence type="predicted"/>
<evidence type="ECO:0000313" key="2">
    <source>
        <dbReference type="EMBL" id="KAF2739706.1"/>
    </source>
</evidence>
<sequence>MLEAAEGAVVALPAIAWSARGLHQERQSPDAAQSRRLTPASTQPPSPQVGPAWAAFALFWSRCFTLATASYSRRPGISLQMTKCTFNNARCAQLRALHRGIHAMLKPTC</sequence>
<comment type="caution">
    <text evidence="2">The sequence shown here is derived from an EMBL/GenBank/DDBJ whole genome shotgun (WGS) entry which is preliminary data.</text>
</comment>
<reference evidence="2" key="1">
    <citation type="journal article" date="2020" name="Stud. Mycol.">
        <title>101 Dothideomycetes genomes: a test case for predicting lifestyles and emergence of pathogens.</title>
        <authorList>
            <person name="Haridas S."/>
            <person name="Albert R."/>
            <person name="Binder M."/>
            <person name="Bloem J."/>
            <person name="Labutti K."/>
            <person name="Salamov A."/>
            <person name="Andreopoulos B."/>
            <person name="Baker S."/>
            <person name="Barry K."/>
            <person name="Bills G."/>
            <person name="Bluhm B."/>
            <person name="Cannon C."/>
            <person name="Castanera R."/>
            <person name="Culley D."/>
            <person name="Daum C."/>
            <person name="Ezra D."/>
            <person name="Gonzalez J."/>
            <person name="Henrissat B."/>
            <person name="Kuo A."/>
            <person name="Liang C."/>
            <person name="Lipzen A."/>
            <person name="Lutzoni F."/>
            <person name="Magnuson J."/>
            <person name="Mondo S."/>
            <person name="Nolan M."/>
            <person name="Ohm R."/>
            <person name="Pangilinan J."/>
            <person name="Park H.-J."/>
            <person name="Ramirez L."/>
            <person name="Alfaro M."/>
            <person name="Sun H."/>
            <person name="Tritt A."/>
            <person name="Yoshinaga Y."/>
            <person name="Zwiers L.-H."/>
            <person name="Turgeon B."/>
            <person name="Goodwin S."/>
            <person name="Spatafora J."/>
            <person name="Crous P."/>
            <person name="Grigoriev I."/>
        </authorList>
    </citation>
    <scope>NUCLEOTIDE SEQUENCE</scope>
    <source>
        <strain evidence="2">CBS 125425</strain>
    </source>
</reference>
<evidence type="ECO:0000256" key="1">
    <source>
        <dbReference type="SAM" id="MobiDB-lite"/>
    </source>
</evidence>
<keyword evidence="3" id="KW-1185">Reference proteome</keyword>
<name>A0A9P4RA50_9PLEO</name>
<accession>A0A9P4RA50</accession>
<protein>
    <submittedName>
        <fullName evidence="2">Uncharacterized protein</fullName>
    </submittedName>
</protein>
<feature type="region of interest" description="Disordered" evidence="1">
    <location>
        <begin position="23"/>
        <end position="48"/>
    </location>
</feature>
<dbReference type="AlphaFoldDB" id="A0A9P4RA50"/>
<evidence type="ECO:0000313" key="3">
    <source>
        <dbReference type="Proteomes" id="UP000799444"/>
    </source>
</evidence>
<gene>
    <name evidence="2" type="ORF">EJ04DRAFT_288068</name>
</gene>